<dbReference type="HOGENOM" id="CLU_172840_1_0_1"/>
<keyword evidence="3" id="KW-0813">Transport</keyword>
<evidence type="ECO:0000256" key="4">
    <source>
        <dbReference type="ARBA" id="ARBA00022692"/>
    </source>
</evidence>
<dbReference type="Proteomes" id="UP000026961">
    <property type="component" value="Chromosome 11"/>
</dbReference>
<dbReference type="EnsemblPlants" id="OGLUM11G07590.1">
    <property type="protein sequence ID" value="OGLUM11G07590.1"/>
    <property type="gene ID" value="OGLUM11G07590"/>
</dbReference>
<evidence type="ECO:0000256" key="1">
    <source>
        <dbReference type="ARBA" id="ARBA00004572"/>
    </source>
</evidence>
<dbReference type="InterPro" id="IPR017411">
    <property type="entry name" value="Tom22_pln"/>
</dbReference>
<comment type="similarity">
    <text evidence="2">Belongs to the Tom22 family.</text>
</comment>
<keyword evidence="8" id="KW-0811">Translocation</keyword>
<accession>A0A0E0BH48</accession>
<keyword evidence="4 12" id="KW-0812">Transmembrane</keyword>
<protein>
    <recommendedName>
        <fullName evidence="15">Mitochondrial import receptor subunit TOM22 homolog</fullName>
    </recommendedName>
</protein>
<evidence type="ECO:0000256" key="5">
    <source>
        <dbReference type="ARBA" id="ARBA00022787"/>
    </source>
</evidence>
<evidence type="ECO:0000256" key="3">
    <source>
        <dbReference type="ARBA" id="ARBA00022448"/>
    </source>
</evidence>
<proteinExistence type="inferred from homology"/>
<name>A0A0E0BH48_9ORYZ</name>
<keyword evidence="14" id="KW-1185">Reference proteome</keyword>
<keyword evidence="10 12" id="KW-0472">Membrane</keyword>
<evidence type="ECO:0000256" key="2">
    <source>
        <dbReference type="ARBA" id="ARBA00009874"/>
    </source>
</evidence>
<evidence type="ECO:0000256" key="11">
    <source>
        <dbReference type="ARBA" id="ARBA00023170"/>
    </source>
</evidence>
<evidence type="ECO:0000256" key="8">
    <source>
        <dbReference type="ARBA" id="ARBA00023010"/>
    </source>
</evidence>
<keyword evidence="11" id="KW-0675">Receptor</keyword>
<keyword evidence="5" id="KW-1000">Mitochondrion outer membrane</keyword>
<dbReference type="GO" id="GO:0005741">
    <property type="term" value="C:mitochondrial outer membrane"/>
    <property type="evidence" value="ECO:0007669"/>
    <property type="project" value="UniProtKB-SubCell"/>
</dbReference>
<evidence type="ECO:0000256" key="10">
    <source>
        <dbReference type="ARBA" id="ARBA00023136"/>
    </source>
</evidence>
<feature type="transmembrane region" description="Helical" evidence="12">
    <location>
        <begin position="36"/>
        <end position="56"/>
    </location>
</feature>
<keyword evidence="9" id="KW-0496">Mitochondrion</keyword>
<evidence type="ECO:0000256" key="6">
    <source>
        <dbReference type="ARBA" id="ARBA00022927"/>
    </source>
</evidence>
<dbReference type="Gramene" id="OGLUM11G07590.1">
    <property type="protein sequence ID" value="OGLUM11G07590.1"/>
    <property type="gene ID" value="OGLUM11G07590"/>
</dbReference>
<sequence>MAASAMKTVLDFAEKAASASATATVVGKVLRITGKAAWVVGTTGIVLGVPLIWAMGREQTQLEYESLLEAEQRTLLGL</sequence>
<dbReference type="GO" id="GO:0006886">
    <property type="term" value="P:intracellular protein transport"/>
    <property type="evidence" value="ECO:0007669"/>
    <property type="project" value="InterPro"/>
</dbReference>
<evidence type="ECO:0008006" key="15">
    <source>
        <dbReference type="Google" id="ProtNLM"/>
    </source>
</evidence>
<evidence type="ECO:0000313" key="14">
    <source>
        <dbReference type="Proteomes" id="UP000026961"/>
    </source>
</evidence>
<reference evidence="13" key="1">
    <citation type="submission" date="2015-04" db="UniProtKB">
        <authorList>
            <consortium name="EnsemblPlants"/>
        </authorList>
    </citation>
    <scope>IDENTIFICATION</scope>
</reference>
<organism evidence="13">
    <name type="scientific">Oryza glumipatula</name>
    <dbReference type="NCBI Taxonomy" id="40148"/>
    <lineage>
        <taxon>Eukaryota</taxon>
        <taxon>Viridiplantae</taxon>
        <taxon>Streptophyta</taxon>
        <taxon>Embryophyta</taxon>
        <taxon>Tracheophyta</taxon>
        <taxon>Spermatophyta</taxon>
        <taxon>Magnoliopsida</taxon>
        <taxon>Liliopsida</taxon>
        <taxon>Poales</taxon>
        <taxon>Poaceae</taxon>
        <taxon>BOP clade</taxon>
        <taxon>Oryzoideae</taxon>
        <taxon>Oryzeae</taxon>
        <taxon>Oryzinae</taxon>
        <taxon>Oryza</taxon>
    </lineage>
</organism>
<dbReference type="Pfam" id="PF04281">
    <property type="entry name" value="Tom22"/>
    <property type="match status" value="1"/>
</dbReference>
<comment type="subcellular location">
    <subcellularLocation>
        <location evidence="1">Mitochondrion outer membrane</location>
        <topology evidence="1">Single-pass membrane protein</topology>
    </subcellularLocation>
</comment>
<reference evidence="13" key="2">
    <citation type="submission" date="2018-05" db="EMBL/GenBank/DDBJ databases">
        <title>OgluRS3 (Oryza glumaepatula Reference Sequence Version 3).</title>
        <authorList>
            <person name="Zhang J."/>
            <person name="Kudrna D."/>
            <person name="Lee S."/>
            <person name="Talag J."/>
            <person name="Welchert J."/>
            <person name="Wing R.A."/>
        </authorList>
    </citation>
    <scope>NUCLEOTIDE SEQUENCE [LARGE SCALE GENOMIC DNA]</scope>
</reference>
<dbReference type="PANTHER" id="PTHR46867:SF9">
    <property type="entry name" value="OS02G0131600 PROTEIN"/>
    <property type="match status" value="1"/>
</dbReference>
<evidence type="ECO:0000256" key="9">
    <source>
        <dbReference type="ARBA" id="ARBA00023128"/>
    </source>
</evidence>
<dbReference type="InterPro" id="IPR005683">
    <property type="entry name" value="Tom22"/>
</dbReference>
<dbReference type="CDD" id="cd22884">
    <property type="entry name" value="TOM22"/>
    <property type="match status" value="1"/>
</dbReference>
<evidence type="ECO:0000256" key="7">
    <source>
        <dbReference type="ARBA" id="ARBA00022989"/>
    </source>
</evidence>
<evidence type="ECO:0000256" key="12">
    <source>
        <dbReference type="SAM" id="Phobius"/>
    </source>
</evidence>
<dbReference type="STRING" id="40148.A0A0E0BH48"/>
<evidence type="ECO:0000313" key="13">
    <source>
        <dbReference type="EnsemblPlants" id="OGLUM11G07590.1"/>
    </source>
</evidence>
<keyword evidence="7 12" id="KW-1133">Transmembrane helix</keyword>
<dbReference type="PANTHER" id="PTHR46867">
    <property type="entry name" value="MITOCHONDRIAL IMPORT RECEPTOR SUBUNIT TOM9-2"/>
    <property type="match status" value="1"/>
</dbReference>
<dbReference type="AlphaFoldDB" id="A0A0E0BH48"/>
<keyword evidence="6" id="KW-0653">Protein transport</keyword>